<dbReference type="PROSITE" id="PS51465">
    <property type="entry name" value="KAZAL_2"/>
    <property type="match status" value="1"/>
</dbReference>
<dbReference type="InterPro" id="IPR018097">
    <property type="entry name" value="EGF_Ca-bd_CS"/>
</dbReference>
<feature type="domain" description="EGF-like" evidence="12">
    <location>
        <begin position="1864"/>
        <end position="1904"/>
    </location>
</feature>
<dbReference type="InterPro" id="IPR001846">
    <property type="entry name" value="VWF_type-D"/>
</dbReference>
<feature type="non-terminal residue" evidence="15">
    <location>
        <position position="2308"/>
    </location>
</feature>
<keyword evidence="16" id="KW-1185">Reference proteome</keyword>
<evidence type="ECO:0000259" key="14">
    <source>
        <dbReference type="PROSITE" id="PS51465"/>
    </source>
</evidence>
<reference evidence="15" key="2">
    <citation type="submission" date="2020-11" db="EMBL/GenBank/DDBJ databases">
        <authorList>
            <person name="McCartney M.A."/>
            <person name="Auch B."/>
            <person name="Kono T."/>
            <person name="Mallez S."/>
            <person name="Becker A."/>
            <person name="Gohl D.M."/>
            <person name="Silverstein K.A.T."/>
            <person name="Koren S."/>
            <person name="Bechman K.B."/>
            <person name="Herman A."/>
            <person name="Abrahante J.E."/>
            <person name="Garbe J."/>
        </authorList>
    </citation>
    <scope>NUCLEOTIDE SEQUENCE</scope>
    <source>
        <strain evidence="15">Duluth1</strain>
        <tissue evidence="15">Whole animal</tissue>
    </source>
</reference>
<dbReference type="SMART" id="SM00179">
    <property type="entry name" value="EGF_CA"/>
    <property type="match status" value="5"/>
</dbReference>
<dbReference type="Gene3D" id="2.60.120.1000">
    <property type="match status" value="6"/>
</dbReference>
<dbReference type="SUPFAM" id="SSF82895">
    <property type="entry name" value="TSP-1 type 1 repeat"/>
    <property type="match status" value="1"/>
</dbReference>
<dbReference type="PANTHER" id="PTHR11339:SF373">
    <property type="entry name" value="VWFD DOMAIN-CONTAINING PROTEIN"/>
    <property type="match status" value="1"/>
</dbReference>
<dbReference type="CDD" id="cd00054">
    <property type="entry name" value="EGF_CA"/>
    <property type="match status" value="4"/>
</dbReference>
<dbReference type="FunFam" id="2.10.25.10:FF:000014">
    <property type="entry name" value="Latent-transforming growth factor beta-binding protein 3"/>
    <property type="match status" value="2"/>
</dbReference>
<feature type="domain" description="EGF-like" evidence="12">
    <location>
        <begin position="1822"/>
        <end position="1860"/>
    </location>
</feature>
<name>A0A9D3Y5R8_DREPO</name>
<dbReference type="SUPFAM" id="SSF57196">
    <property type="entry name" value="EGF/Laminin"/>
    <property type="match status" value="1"/>
</dbReference>
<keyword evidence="2" id="KW-0964">Secreted</keyword>
<evidence type="ECO:0000313" key="16">
    <source>
        <dbReference type="Proteomes" id="UP000828390"/>
    </source>
</evidence>
<comment type="caution">
    <text evidence="10">Lacks conserved residue(s) required for the propagation of feature annotation.</text>
</comment>
<keyword evidence="5" id="KW-0677">Repeat</keyword>
<dbReference type="InterPro" id="IPR001881">
    <property type="entry name" value="EGF-like_Ca-bd_dom"/>
</dbReference>
<dbReference type="SMART" id="SM00274">
    <property type="entry name" value="FOLN"/>
    <property type="match status" value="2"/>
</dbReference>
<evidence type="ECO:0000256" key="10">
    <source>
        <dbReference type="PROSITE-ProRule" id="PRU00076"/>
    </source>
</evidence>
<evidence type="ECO:0000259" key="12">
    <source>
        <dbReference type="PROSITE" id="PS50026"/>
    </source>
</evidence>
<dbReference type="InterPro" id="IPR036056">
    <property type="entry name" value="Fibrinogen-like_C"/>
</dbReference>
<feature type="domain" description="CTCK" evidence="11">
    <location>
        <begin position="2228"/>
        <end position="2305"/>
    </location>
</feature>
<dbReference type="PROSITE" id="PS01186">
    <property type="entry name" value="EGF_2"/>
    <property type="match status" value="3"/>
</dbReference>
<comment type="caution">
    <text evidence="15">The sequence shown here is derived from an EMBL/GenBank/DDBJ whole genome shotgun (WGS) entry which is preliminary data.</text>
</comment>
<proteinExistence type="predicted"/>
<keyword evidence="8" id="KW-1015">Disulfide bond</keyword>
<dbReference type="PANTHER" id="PTHR11339">
    <property type="entry name" value="EXTRACELLULAR MATRIX GLYCOPROTEIN RELATED"/>
    <property type="match status" value="1"/>
</dbReference>
<dbReference type="SMART" id="SM00181">
    <property type="entry name" value="EGF"/>
    <property type="match status" value="8"/>
</dbReference>
<keyword evidence="7" id="KW-0524">Neurogenesis</keyword>
<dbReference type="Pfam" id="PF12947">
    <property type="entry name" value="EGF_3"/>
    <property type="match status" value="1"/>
</dbReference>
<comment type="subcellular location">
    <subcellularLocation>
        <location evidence="1">Secreted</location>
    </subcellularLocation>
</comment>
<dbReference type="InterPro" id="IPR009030">
    <property type="entry name" value="Growth_fac_rcpt_cys_sf"/>
</dbReference>
<feature type="domain" description="VWFD" evidence="13">
    <location>
        <begin position="1427"/>
        <end position="1617"/>
    </location>
</feature>
<accession>A0A9D3Y5R8</accession>
<dbReference type="Pfam" id="PF00094">
    <property type="entry name" value="VWD"/>
    <property type="match status" value="1"/>
</dbReference>
<keyword evidence="3 10" id="KW-0245">EGF-like domain</keyword>
<feature type="domain" description="EGF-like" evidence="12">
    <location>
        <begin position="1344"/>
        <end position="1383"/>
    </location>
</feature>
<dbReference type="InterPro" id="IPR000152">
    <property type="entry name" value="EGF-type_Asp/Asn_hydroxyl_site"/>
</dbReference>
<dbReference type="GO" id="GO:0005615">
    <property type="term" value="C:extracellular space"/>
    <property type="evidence" value="ECO:0007669"/>
    <property type="project" value="TreeGrafter"/>
</dbReference>
<organism evidence="15 16">
    <name type="scientific">Dreissena polymorpha</name>
    <name type="common">Zebra mussel</name>
    <name type="synonym">Mytilus polymorpha</name>
    <dbReference type="NCBI Taxonomy" id="45954"/>
    <lineage>
        <taxon>Eukaryota</taxon>
        <taxon>Metazoa</taxon>
        <taxon>Spiralia</taxon>
        <taxon>Lophotrochozoa</taxon>
        <taxon>Mollusca</taxon>
        <taxon>Bivalvia</taxon>
        <taxon>Autobranchia</taxon>
        <taxon>Heteroconchia</taxon>
        <taxon>Euheterodonta</taxon>
        <taxon>Imparidentia</taxon>
        <taxon>Neoheterodontei</taxon>
        <taxon>Myida</taxon>
        <taxon>Dreissenoidea</taxon>
        <taxon>Dreissenidae</taxon>
        <taxon>Dreissena</taxon>
    </lineage>
</organism>
<dbReference type="PROSITE" id="PS50026">
    <property type="entry name" value="EGF_3"/>
    <property type="match status" value="5"/>
</dbReference>
<reference evidence="15" key="1">
    <citation type="journal article" date="2019" name="bioRxiv">
        <title>The Genome of the Zebra Mussel, Dreissena polymorpha: A Resource for Invasive Species Research.</title>
        <authorList>
            <person name="McCartney M.A."/>
            <person name="Auch B."/>
            <person name="Kono T."/>
            <person name="Mallez S."/>
            <person name="Zhang Y."/>
            <person name="Obille A."/>
            <person name="Becker A."/>
            <person name="Abrahante J.E."/>
            <person name="Garbe J."/>
            <person name="Badalamenti J.P."/>
            <person name="Herman A."/>
            <person name="Mangelson H."/>
            <person name="Liachko I."/>
            <person name="Sullivan S."/>
            <person name="Sone E.D."/>
            <person name="Koren S."/>
            <person name="Silverstein K.A.T."/>
            <person name="Beckman K.B."/>
            <person name="Gohl D.M."/>
        </authorList>
    </citation>
    <scope>NUCLEOTIDE SEQUENCE</scope>
    <source>
        <strain evidence="15">Duluth1</strain>
        <tissue evidence="15">Whole animal</tissue>
    </source>
</reference>
<dbReference type="SMART" id="SM00209">
    <property type="entry name" value="TSP1"/>
    <property type="match status" value="1"/>
</dbReference>
<dbReference type="SUPFAM" id="SSF56496">
    <property type="entry name" value="Fibrinogen C-terminal domain-like"/>
    <property type="match status" value="1"/>
</dbReference>
<dbReference type="SUPFAM" id="SSF57184">
    <property type="entry name" value="Growth factor receptor domain"/>
    <property type="match status" value="1"/>
</dbReference>
<feature type="domain" description="Kazal-like" evidence="14">
    <location>
        <begin position="1953"/>
        <end position="2012"/>
    </location>
</feature>
<dbReference type="PROSITE" id="PS00010">
    <property type="entry name" value="ASX_HYDROXYL"/>
    <property type="match status" value="5"/>
</dbReference>
<evidence type="ECO:0000256" key="9">
    <source>
        <dbReference type="ARBA" id="ARBA00023180"/>
    </source>
</evidence>
<keyword evidence="4" id="KW-0732">Signal</keyword>
<dbReference type="PROSITE" id="PS50092">
    <property type="entry name" value="TSP1"/>
    <property type="match status" value="1"/>
</dbReference>
<dbReference type="Gene3D" id="2.10.25.10">
    <property type="entry name" value="Laminin"/>
    <property type="match status" value="6"/>
</dbReference>
<dbReference type="InterPro" id="IPR050780">
    <property type="entry name" value="Mucin_vWF_Thrombospondin_sf"/>
</dbReference>
<keyword evidence="6" id="KW-0106">Calcium</keyword>
<dbReference type="FunFam" id="2.10.25.10:FF:000038">
    <property type="entry name" value="Fibrillin 2"/>
    <property type="match status" value="1"/>
</dbReference>
<dbReference type="InterPro" id="IPR036383">
    <property type="entry name" value="TSP1_rpt_sf"/>
</dbReference>
<evidence type="ECO:0000256" key="3">
    <source>
        <dbReference type="ARBA" id="ARBA00022536"/>
    </source>
</evidence>
<keyword evidence="9" id="KW-0325">Glycoprotein</keyword>
<protein>
    <submittedName>
        <fullName evidence="15">Uncharacterized protein</fullName>
    </submittedName>
</protein>
<evidence type="ECO:0000256" key="8">
    <source>
        <dbReference type="ARBA" id="ARBA00023157"/>
    </source>
</evidence>
<evidence type="ECO:0000259" key="13">
    <source>
        <dbReference type="PROSITE" id="PS51233"/>
    </source>
</evidence>
<evidence type="ECO:0000256" key="2">
    <source>
        <dbReference type="ARBA" id="ARBA00022525"/>
    </source>
</evidence>
<dbReference type="Gene3D" id="3.30.60.30">
    <property type="match status" value="2"/>
</dbReference>
<dbReference type="InterPro" id="IPR002350">
    <property type="entry name" value="Kazal_dom"/>
</dbReference>
<dbReference type="GO" id="GO:0031012">
    <property type="term" value="C:extracellular matrix"/>
    <property type="evidence" value="ECO:0007669"/>
    <property type="project" value="TreeGrafter"/>
</dbReference>
<dbReference type="SMART" id="SM00216">
    <property type="entry name" value="VWD"/>
    <property type="match status" value="1"/>
</dbReference>
<dbReference type="InterPro" id="IPR024731">
    <property type="entry name" value="NELL2-like_EGF"/>
</dbReference>
<dbReference type="InterPro" id="IPR000884">
    <property type="entry name" value="TSP1_rpt"/>
</dbReference>
<evidence type="ECO:0000259" key="11">
    <source>
        <dbReference type="PROSITE" id="PS01225"/>
    </source>
</evidence>
<feature type="domain" description="EGF-like" evidence="12">
    <location>
        <begin position="1295"/>
        <end position="1334"/>
    </location>
</feature>
<dbReference type="GO" id="GO:0005509">
    <property type="term" value="F:calcium ion binding"/>
    <property type="evidence" value="ECO:0007669"/>
    <property type="project" value="InterPro"/>
</dbReference>
<evidence type="ECO:0000256" key="1">
    <source>
        <dbReference type="ARBA" id="ARBA00004613"/>
    </source>
</evidence>
<dbReference type="Proteomes" id="UP000828390">
    <property type="component" value="Unassembled WGS sequence"/>
</dbReference>
<dbReference type="GO" id="GO:0007399">
    <property type="term" value="P:nervous system development"/>
    <property type="evidence" value="ECO:0007669"/>
    <property type="project" value="UniProtKB-KW"/>
</dbReference>
<feature type="domain" description="EGF-like" evidence="12">
    <location>
        <begin position="1384"/>
        <end position="1424"/>
    </location>
</feature>
<evidence type="ECO:0000256" key="4">
    <source>
        <dbReference type="ARBA" id="ARBA00022729"/>
    </source>
</evidence>
<dbReference type="PROSITE" id="PS01225">
    <property type="entry name" value="CTCK_2"/>
    <property type="match status" value="1"/>
</dbReference>
<dbReference type="InterPro" id="IPR000742">
    <property type="entry name" value="EGF"/>
</dbReference>
<dbReference type="Pfam" id="PF07645">
    <property type="entry name" value="EGF_CA"/>
    <property type="match status" value="4"/>
</dbReference>
<dbReference type="InterPro" id="IPR003645">
    <property type="entry name" value="Fol_N"/>
</dbReference>
<evidence type="ECO:0000256" key="7">
    <source>
        <dbReference type="ARBA" id="ARBA00022902"/>
    </source>
</evidence>
<dbReference type="PROSITE" id="PS51233">
    <property type="entry name" value="VWFD"/>
    <property type="match status" value="1"/>
</dbReference>
<dbReference type="PROSITE" id="PS01187">
    <property type="entry name" value="EGF_CA"/>
    <property type="match status" value="2"/>
</dbReference>
<evidence type="ECO:0000256" key="5">
    <source>
        <dbReference type="ARBA" id="ARBA00022737"/>
    </source>
</evidence>
<dbReference type="EMBL" id="JAIWYP010000022">
    <property type="protein sequence ID" value="KAH3692470.1"/>
    <property type="molecule type" value="Genomic_DNA"/>
</dbReference>
<gene>
    <name evidence="15" type="ORF">DPMN_194311</name>
</gene>
<evidence type="ECO:0000256" key="6">
    <source>
        <dbReference type="ARBA" id="ARBA00022837"/>
    </source>
</evidence>
<sequence>YTCRYNARLLDGDDYWVNGNHEREYNWGGATTTGMCACGQLGFCVNKTMNCNCDGRQTTGLDEGKVIDKSKLPILGVRANPGTMGIGRVTMGSVMYIPRNCHDAKFNIQNKVNKDGPLVLDFDGPDGALHPVLAHCDMTSYKHVGVTVVPHNRPFPQSPTTNTSVLLDYVIGVDALKFLVNTSFFCSQEAAYECTNSRLLNNGNKRGWFSDVAGNQKNYWPGGLGETNKCACAITGTCQSDNYGCNCDVMDGVTRKDFGKVINKSDLPIGSVTFLDIGGTSIGKYSVGPVMCAHKEFGIQATCQDYLKAGYQDSHTFLVDPDGPANPNTLGNLPHFPVFCEFIGTPAYAVTVLYHQYKTEVSITSATGLAFLYRKVTREQMAALVKRSVSCSQTVRYTCTNAPIHASNGKSLVTWTTLAGLRREYFAGNGSKASACTCSLTNPSTCTGSGLCECDVADAVSRLDEGLLFNKIDLPVITMNFTGIGGISSQAGLTLGPLKCRELFPNCNDLKLKPSLAHEFPQKDGFYTIDPDGEQGVEPFVVQCTGTDTTINVITDPSTPIYGDKDSPVSRCYQVKYMSNGVPVSPQQVQALVAHSQFCAQKLYQECTNAPISGSAGKDTCACGVTGSCAGGPNASCNCDLEDGKTRQDGGWIVTSDRLAVCEVCVSLDPMSSLSITPQIRRVRPVVSDLNCGITQKGVGKTCQGWRNGGETGTITPIIDIDGNNNLPPVPVRCILQDYPPFGWMEIVPKTPVIPVPQNGTDVKIEYYVYEVEMVRNLIEESRYCTQEVYLECRDAGLTLAGAFGWYSWGGRVQASWAGNNNGTPGCAGGVCQCNFEGLRTDGGVITDDSLLPVSRVVLGPSTGSRTLRIGPVKCYDLYRDCDEIKRNSPKPIPNPMKNNTYAIDPDQMGRNEPFAVLCDFITDTSIGITTVQIVSPKNTSVSGRVVPGGYVIPLVYNGATYDQVHALSVISGYCFQRVQYICYESPLIDGNTPAKSYYMTHGGAASSSWGVAGHPDLQGCACVATHTCPPGRTCHCDEKGTMTVDYGIETNRAALPILELRFGGQTNLSSANFEVKDVRCGPKTFGLPKDCEEAYQMGYRSGEQLIAPSPTVPPFLVYCDMQRRGVTNVNIGVTVIGHDKEEGAVVTFNETVRVKYWETEYKQVQELIKVSKYCFQPFRYQCRNTKLLSGDGYFNWLGGMKLEAYTGAGRSFAQECNCGRDKLCGGSEPRATLVTIVRPCNCDANDGELRADAGVFNSTALLPVKELTFRNPGTVGAYGHLVLGKLYCSDTDFDFNECETVFHDCHEHARCINTHGSYECQCLPGWKGLGIPEVWANGRNCYDDDECAMNLCPWSSTCTNLLGTFECKCKQGFRQIKPTQCEDIDECKENIDKCDENALCINLVGSYACRCKRNFQGNGLKCEPVGQCSCFGDPHCLTYDTRLIDYQGTCQYTISRDTCADLSGKPTFEVLGTFQRRDVIAAIANASWVKEVTFNVYDYSIRLMQGNEVRVNGLQVNMPYKRADIYIMKFGKFVEVYTQMGVSVTWDGASSVNAFTPGQYKGSTCGLCGNYNGDPADDAVVGPHCPLDYGEVTTNFRRFGDSWVSSTYLSAHPECAANCDPPEEPPICTGTNLTRATYACDKIFDEEGMFKECISHMDNHILKSYYHACRYDMCRVDGDTQIVLCEYAEMLVDSCIKDYGVNVTKFRRDGFCEMTCGPNMTYKMCGESRDRDMLRIPGYLMDGNKCVPPQECGCYYKQTYYSIGQVLTSTGCGAHAVCGNGGEMSETNKNCTAHAVCELRDGRYGCHCETGYIGDGVEICIKDPCVSNPCGFNETCLINLKESTGYKCLCSMGFGGDCGNCSDINECTTRTDNCPQNSNCVNTVGSFRCECANGYIMSGGQCEDVNECDFEERVCGNNTACSNKIGGYECPCCAGYERDQVGNCIVSTSAPLAGAPVCCVCDTDICNKPGQVCGEDGKTYSSIRDLVISNCEKGLSSDRTLTVDYFSRCMGSCGLVTCPKYQKCVVSEATGKPTCVCEGCSAVEAQSTTKVCTNELNIYPNPCVFKQIQCHMDWQETPLPDITPCEAGNGASPVGPWSGWSECSVTCGKGESSRTRTAFVANSTQPTVQVTECYEDPCPDGPCATFDCKNAAAECVVNSTGHPECECPPCTNIGVEEVCAYVTGITGAVRPGSWKSACHVQQFACENSLPDFEVMHKGVCGLDVVNCTRVPSMQVIRSSSHPDFQSERAMAVFACEGACGRDKALCCQPSQFESQKVILKNSAGYFTEEEIHVIKKCECVEKVTTKL</sequence>
<dbReference type="InterPro" id="IPR049883">
    <property type="entry name" value="NOTCH1_EGF-like"/>
</dbReference>
<dbReference type="InterPro" id="IPR006207">
    <property type="entry name" value="Cys_knot_C"/>
</dbReference>
<evidence type="ECO:0000313" key="15">
    <source>
        <dbReference type="EMBL" id="KAH3692470.1"/>
    </source>
</evidence>